<feature type="binding site" evidence="9">
    <location>
        <position position="240"/>
    </location>
    <ligand>
        <name>Zn(2+)</name>
        <dbReference type="ChEBI" id="CHEBI:29105"/>
        <label>2</label>
    </ligand>
</feature>
<dbReference type="Gene3D" id="2.30.40.10">
    <property type="entry name" value="Urease, subunit C, domain 1"/>
    <property type="match status" value="1"/>
</dbReference>
<dbReference type="InterPro" id="IPR032466">
    <property type="entry name" value="Metal_Hydrolase"/>
</dbReference>
<keyword evidence="7 9" id="KW-0378">Hydrolase</keyword>
<dbReference type="GO" id="GO:0004038">
    <property type="term" value="F:allantoinase activity"/>
    <property type="evidence" value="ECO:0007669"/>
    <property type="project" value="UniProtKB-UniRule"/>
</dbReference>
<comment type="cofactor">
    <cofactor evidence="9">
        <name>Zn(2+)</name>
        <dbReference type="ChEBI" id="CHEBI:29105"/>
    </cofactor>
    <text evidence="9">Binds 2 Zn(2+) ions per subunit.</text>
</comment>
<dbReference type="FunFam" id="3.20.20.140:FF:000174">
    <property type="entry name" value="Dihydropyrimidinase-related protein 2"/>
    <property type="match status" value="1"/>
</dbReference>
<feature type="binding site" evidence="9">
    <location>
        <position position="61"/>
    </location>
    <ligand>
        <name>Zn(2+)</name>
        <dbReference type="ChEBI" id="CHEBI:29105"/>
        <label>1</label>
    </ligand>
</feature>
<dbReference type="InterPro" id="IPR011059">
    <property type="entry name" value="Metal-dep_hydrolase_composite"/>
</dbReference>
<evidence type="ECO:0000256" key="5">
    <source>
        <dbReference type="ARBA" id="ARBA00022631"/>
    </source>
</evidence>
<name>D6TYV3_KTERA</name>
<dbReference type="PROSITE" id="PS00482">
    <property type="entry name" value="DIHYDROOROTASE_1"/>
    <property type="match status" value="1"/>
</dbReference>
<dbReference type="SUPFAM" id="SSF51556">
    <property type="entry name" value="Metallo-dependent hydrolases"/>
    <property type="match status" value="1"/>
</dbReference>
<dbReference type="eggNOG" id="COG0044">
    <property type="taxonomic scope" value="Bacteria"/>
</dbReference>
<comment type="similarity">
    <text evidence="2">Belongs to the metallo-dependent hydrolases superfamily. Hydantoinase/dihydropyrimidinase family.</text>
</comment>
<comment type="pathway">
    <text evidence="9">Nitrogen metabolism; (S)-allantoin degradation; allantoate from (S)-allantoin: step 1/1.</text>
</comment>
<dbReference type="InterPro" id="IPR017593">
    <property type="entry name" value="Allantoinase"/>
</dbReference>
<dbReference type="OrthoDB" id="9765462at2"/>
<evidence type="ECO:0000313" key="11">
    <source>
        <dbReference type="EMBL" id="EFH85178.1"/>
    </source>
</evidence>
<feature type="binding site" evidence="9">
    <location>
        <position position="313"/>
    </location>
    <ligand>
        <name>Zn(2+)</name>
        <dbReference type="ChEBI" id="CHEBI:29105"/>
        <label>1</label>
    </ligand>
</feature>
<dbReference type="InterPro" id="IPR002195">
    <property type="entry name" value="Dihydroorotase_CS"/>
</dbReference>
<feature type="binding site" evidence="9">
    <location>
        <position position="63"/>
    </location>
    <ligand>
        <name>Zn(2+)</name>
        <dbReference type="ChEBI" id="CHEBI:29105"/>
        <label>1</label>
    </ligand>
</feature>
<gene>
    <name evidence="9" type="primary">allB</name>
    <name evidence="11" type="ORF">Krac_6347</name>
</gene>
<keyword evidence="6 9" id="KW-0479">Metal-binding</keyword>
<feature type="binding site" evidence="9">
    <location>
        <position position="184"/>
    </location>
    <ligand>
        <name>Zn(2+)</name>
        <dbReference type="ChEBI" id="CHEBI:29105"/>
        <label>2</label>
    </ligand>
</feature>
<dbReference type="InterPro" id="IPR050138">
    <property type="entry name" value="DHOase/Allantoinase_Hydrolase"/>
</dbReference>
<dbReference type="STRING" id="485913.Krac_6347"/>
<evidence type="ECO:0000256" key="4">
    <source>
        <dbReference type="ARBA" id="ARBA00011881"/>
    </source>
</evidence>
<dbReference type="GO" id="GO:0050897">
    <property type="term" value="F:cobalt ion binding"/>
    <property type="evidence" value="ECO:0007669"/>
    <property type="project" value="InterPro"/>
</dbReference>
<comment type="similarity">
    <text evidence="3">Belongs to the metallo-dependent hydrolases superfamily. DHOase family. Class I DHOase subfamily.</text>
</comment>
<comment type="caution">
    <text evidence="11">The sequence shown here is derived from an EMBL/GenBank/DDBJ whole genome shotgun (WGS) entry which is preliminary data.</text>
</comment>
<comment type="function">
    <text evidence="9">Catalyzes the conversion of allantoin (5-ureidohydantoin) to allantoic acid by hydrolytic cleavage of the five-member hydantoin ring.</text>
</comment>
<dbReference type="GO" id="GO:0000256">
    <property type="term" value="P:allantoin catabolic process"/>
    <property type="evidence" value="ECO:0007669"/>
    <property type="project" value="UniProtKB-UniRule"/>
</dbReference>
<dbReference type="EMBL" id="ADVG01000003">
    <property type="protein sequence ID" value="EFH85178.1"/>
    <property type="molecule type" value="Genomic_DNA"/>
</dbReference>
<dbReference type="EC" id="3.5.2.5" evidence="9"/>
<feature type="binding site" description="via carbamate group" evidence="9">
    <location>
        <position position="148"/>
    </location>
    <ligand>
        <name>Zn(2+)</name>
        <dbReference type="ChEBI" id="CHEBI:29105"/>
        <label>2</label>
    </ligand>
</feature>
<evidence type="ECO:0000256" key="6">
    <source>
        <dbReference type="ARBA" id="ARBA00022723"/>
    </source>
</evidence>
<sequence length="451" mass="48315">MSVYDLLIRNGTLVTPLGMEVADIAVEAGRLRAIGPQLEGSARAEIDAQGLHIFPGVIDAHVHFNEPGRTEWEGFATGTRALAAGGTTTFFDMPLNASPPTLDAKSFTLKRKAAEASALVDFALWGGLVPENLSKLEELAACGVVGYKAFMSQSGIEDFSSVDDDVLSKGMQQAALLGKLVAVHAEDDLMTSELARKAMAEGRTGVRDYLGSRPVVAELHAITRAISIAEETGCALHIVHVSCGSGVALIAEARERGVDVSCETCPHYLVLTEDDVERLGAVAKCAPPLRARSEQELLWQQVREGNIQLISSDHSPAPASMKATDNFFQVWGGISGCQSLLQLLLTEGYVAREIPLSLLVSLASAAVARRFHIPQKGQLAVGSDADLVFVDLQSQTMLQAEDLHYRHAHSPFIGRTMRGRVVRTLVRGVTVYQGGVFREGVKGRLLTPGIA</sequence>
<organism evidence="11 12">
    <name type="scientific">Ktedonobacter racemifer DSM 44963</name>
    <dbReference type="NCBI Taxonomy" id="485913"/>
    <lineage>
        <taxon>Bacteria</taxon>
        <taxon>Bacillati</taxon>
        <taxon>Chloroflexota</taxon>
        <taxon>Ktedonobacteria</taxon>
        <taxon>Ktedonobacterales</taxon>
        <taxon>Ktedonobacteraceae</taxon>
        <taxon>Ktedonobacter</taxon>
    </lineage>
</organism>
<dbReference type="HAMAP" id="MF_01645">
    <property type="entry name" value="Hydantoinase"/>
    <property type="match status" value="1"/>
</dbReference>
<dbReference type="PANTHER" id="PTHR43668:SF4">
    <property type="entry name" value="ALLANTOINASE"/>
    <property type="match status" value="1"/>
</dbReference>
<dbReference type="GO" id="GO:0006145">
    <property type="term" value="P:purine nucleobase catabolic process"/>
    <property type="evidence" value="ECO:0007669"/>
    <property type="project" value="TreeGrafter"/>
</dbReference>
<comment type="similarity">
    <text evidence="9">Belongs to the metallo-dependent hydrolases superfamily. Allantoinase family.</text>
</comment>
<dbReference type="FunCoup" id="D6TYV3">
    <property type="interactions" value="340"/>
</dbReference>
<evidence type="ECO:0000313" key="12">
    <source>
        <dbReference type="Proteomes" id="UP000004508"/>
    </source>
</evidence>
<comment type="function">
    <text evidence="1">Catalyzes the reversible cyclization of carbamoyl aspartate to dihydroorotate.</text>
</comment>
<dbReference type="InterPro" id="IPR047604">
    <property type="entry name" value="Allantoinase_bact"/>
</dbReference>
<dbReference type="Proteomes" id="UP000004508">
    <property type="component" value="Unassembled WGS sequence"/>
</dbReference>
<reference evidence="11 12" key="1">
    <citation type="journal article" date="2011" name="Stand. Genomic Sci.">
        <title>Non-contiguous finished genome sequence and contextual data of the filamentous soil bacterium Ktedonobacter racemifer type strain (SOSP1-21).</title>
        <authorList>
            <person name="Chang Y.J."/>
            <person name="Land M."/>
            <person name="Hauser L."/>
            <person name="Chertkov O."/>
            <person name="Del Rio T.G."/>
            <person name="Nolan M."/>
            <person name="Copeland A."/>
            <person name="Tice H."/>
            <person name="Cheng J.F."/>
            <person name="Lucas S."/>
            <person name="Han C."/>
            <person name="Goodwin L."/>
            <person name="Pitluck S."/>
            <person name="Ivanova N."/>
            <person name="Ovchinikova G."/>
            <person name="Pati A."/>
            <person name="Chen A."/>
            <person name="Palaniappan K."/>
            <person name="Mavromatis K."/>
            <person name="Liolios K."/>
            <person name="Brettin T."/>
            <person name="Fiebig A."/>
            <person name="Rohde M."/>
            <person name="Abt B."/>
            <person name="Goker M."/>
            <person name="Detter J.C."/>
            <person name="Woyke T."/>
            <person name="Bristow J."/>
            <person name="Eisen J.A."/>
            <person name="Markowitz V."/>
            <person name="Hugenholtz P."/>
            <person name="Kyrpides N.C."/>
            <person name="Klenk H.P."/>
            <person name="Lapidus A."/>
        </authorList>
    </citation>
    <scope>NUCLEOTIDE SEQUENCE [LARGE SCALE GENOMIC DNA]</scope>
    <source>
        <strain evidence="12">DSM 44963</strain>
    </source>
</reference>
<dbReference type="Pfam" id="PF01979">
    <property type="entry name" value="Amidohydro_1"/>
    <property type="match status" value="1"/>
</dbReference>
<dbReference type="GO" id="GO:0008270">
    <property type="term" value="F:zinc ion binding"/>
    <property type="evidence" value="ECO:0007669"/>
    <property type="project" value="InterPro"/>
</dbReference>
<dbReference type="NCBIfam" id="NF004839">
    <property type="entry name" value="PRK06189.1"/>
    <property type="match status" value="1"/>
</dbReference>
<feature type="binding site" description="via carbamate group" evidence="9">
    <location>
        <position position="148"/>
    </location>
    <ligand>
        <name>Zn(2+)</name>
        <dbReference type="ChEBI" id="CHEBI:29105"/>
        <label>1</label>
    </ligand>
</feature>
<dbReference type="NCBIfam" id="TIGR03178">
    <property type="entry name" value="allantoinase"/>
    <property type="match status" value="1"/>
</dbReference>
<feature type="domain" description="Amidohydrolase-related" evidence="10">
    <location>
        <begin position="53"/>
        <end position="431"/>
    </location>
</feature>
<evidence type="ECO:0000256" key="7">
    <source>
        <dbReference type="ARBA" id="ARBA00022801"/>
    </source>
</evidence>
<dbReference type="InterPro" id="IPR006680">
    <property type="entry name" value="Amidohydro-rel"/>
</dbReference>
<keyword evidence="12" id="KW-1185">Reference proteome</keyword>
<evidence type="ECO:0000256" key="2">
    <source>
        <dbReference type="ARBA" id="ARBA00008829"/>
    </source>
</evidence>
<accession>D6TYV3</accession>
<evidence type="ECO:0000259" key="10">
    <source>
        <dbReference type="Pfam" id="PF01979"/>
    </source>
</evidence>
<keyword evidence="5 9" id="KW-0659">Purine metabolism</keyword>
<comment type="subunit">
    <text evidence="4 9">Homotetramer.</text>
</comment>
<proteinExistence type="inferred from homology"/>
<feature type="modified residue" description="N6-carboxylysine" evidence="9">
    <location>
        <position position="148"/>
    </location>
</feature>
<evidence type="ECO:0000256" key="9">
    <source>
        <dbReference type="HAMAP-Rule" id="MF_01645"/>
    </source>
</evidence>
<dbReference type="UniPathway" id="UPA00395">
    <property type="reaction ID" value="UER00653"/>
</dbReference>
<evidence type="ECO:0000256" key="8">
    <source>
        <dbReference type="ARBA" id="ARBA00022833"/>
    </source>
</evidence>
<protein>
    <recommendedName>
        <fullName evidence="9">Allantoinase</fullName>
        <ecNumber evidence="9">3.5.2.5</ecNumber>
    </recommendedName>
    <alternativeName>
        <fullName evidence="9">Allantoin-utilizing enzyme</fullName>
    </alternativeName>
</protein>
<evidence type="ECO:0000256" key="3">
    <source>
        <dbReference type="ARBA" id="ARBA00010286"/>
    </source>
</evidence>
<dbReference type="GO" id="GO:0005737">
    <property type="term" value="C:cytoplasm"/>
    <property type="evidence" value="ECO:0007669"/>
    <property type="project" value="TreeGrafter"/>
</dbReference>
<dbReference type="InParanoid" id="D6TYV3"/>
<dbReference type="SUPFAM" id="SSF51338">
    <property type="entry name" value="Composite domain of metallo-dependent hydrolases"/>
    <property type="match status" value="1"/>
</dbReference>
<evidence type="ECO:0000256" key="1">
    <source>
        <dbReference type="ARBA" id="ARBA00002368"/>
    </source>
</evidence>
<dbReference type="RefSeq" id="WP_007917262.1">
    <property type="nucleotide sequence ID" value="NZ_ADVG01000003.1"/>
</dbReference>
<dbReference type="AlphaFoldDB" id="D6TYV3"/>
<dbReference type="PANTHER" id="PTHR43668">
    <property type="entry name" value="ALLANTOINASE"/>
    <property type="match status" value="1"/>
</dbReference>
<comment type="PTM">
    <text evidence="9">Carboxylation allows a single lysine to coordinate two zinc ions.</text>
</comment>
<dbReference type="Gene3D" id="3.20.20.140">
    <property type="entry name" value="Metal-dependent hydrolases"/>
    <property type="match status" value="1"/>
</dbReference>
<comment type="catalytic activity">
    <reaction evidence="9">
        <text>(S)-allantoin + H2O = allantoate + H(+)</text>
        <dbReference type="Rhea" id="RHEA:17029"/>
        <dbReference type="ChEBI" id="CHEBI:15377"/>
        <dbReference type="ChEBI" id="CHEBI:15378"/>
        <dbReference type="ChEBI" id="CHEBI:15678"/>
        <dbReference type="ChEBI" id="CHEBI:17536"/>
        <dbReference type="EC" id="3.5.2.5"/>
    </reaction>
</comment>
<keyword evidence="8 9" id="KW-0862">Zinc</keyword>